<dbReference type="Gene3D" id="3.40.50.300">
    <property type="entry name" value="P-loop containing nucleotide triphosphate hydrolases"/>
    <property type="match status" value="1"/>
</dbReference>
<dbReference type="PANTHER" id="PTHR45772">
    <property type="entry name" value="CONSERVED COMPONENT OF ABC TRANSPORTER FOR NATURAL AMINO ACIDS-RELATED"/>
    <property type="match status" value="1"/>
</dbReference>
<comment type="caution">
    <text evidence="5">The sequence shown here is derived from an EMBL/GenBank/DDBJ whole genome shotgun (WGS) entry which is preliminary data.</text>
</comment>
<reference evidence="5 6" key="1">
    <citation type="submission" date="2018-04" db="EMBL/GenBank/DDBJ databases">
        <title>Genomic Encyclopedia of Archaeal and Bacterial Type Strains, Phase II (KMG-II): from individual species to whole genera.</title>
        <authorList>
            <person name="Goeker M."/>
        </authorList>
    </citation>
    <scope>NUCLEOTIDE SEQUENCE [LARGE SCALE GENOMIC DNA]</scope>
    <source>
        <strain evidence="5 6">DSM 45787</strain>
    </source>
</reference>
<gene>
    <name evidence="5" type="ORF">C8P63_12133</name>
</gene>
<dbReference type="GO" id="GO:0015192">
    <property type="term" value="F:L-phenylalanine transmembrane transporter activity"/>
    <property type="evidence" value="ECO:0007669"/>
    <property type="project" value="TreeGrafter"/>
</dbReference>
<keyword evidence="1" id="KW-0813">Transport</keyword>
<keyword evidence="3 5" id="KW-0067">ATP-binding</keyword>
<keyword evidence="2" id="KW-0547">Nucleotide-binding</keyword>
<dbReference type="InterPro" id="IPR027417">
    <property type="entry name" value="P-loop_NTPase"/>
</dbReference>
<organism evidence="5 6">
    <name type="scientific">Melghirimyces profundicolus</name>
    <dbReference type="NCBI Taxonomy" id="1242148"/>
    <lineage>
        <taxon>Bacteria</taxon>
        <taxon>Bacillati</taxon>
        <taxon>Bacillota</taxon>
        <taxon>Bacilli</taxon>
        <taxon>Bacillales</taxon>
        <taxon>Thermoactinomycetaceae</taxon>
        <taxon>Melghirimyces</taxon>
    </lineage>
</organism>
<evidence type="ECO:0000256" key="3">
    <source>
        <dbReference type="ARBA" id="ARBA00022840"/>
    </source>
</evidence>
<dbReference type="GO" id="GO:1903806">
    <property type="term" value="P:L-isoleucine import across plasma membrane"/>
    <property type="evidence" value="ECO:0007669"/>
    <property type="project" value="TreeGrafter"/>
</dbReference>
<dbReference type="GO" id="GO:0015188">
    <property type="term" value="F:L-isoleucine transmembrane transporter activity"/>
    <property type="evidence" value="ECO:0007669"/>
    <property type="project" value="TreeGrafter"/>
</dbReference>
<dbReference type="EMBL" id="QBKR01000021">
    <property type="protein sequence ID" value="PTX55153.1"/>
    <property type="molecule type" value="Genomic_DNA"/>
</dbReference>
<feature type="domain" description="ABC transporter" evidence="4">
    <location>
        <begin position="3"/>
        <end position="250"/>
    </location>
</feature>
<dbReference type="Proteomes" id="UP000244240">
    <property type="component" value="Unassembled WGS sequence"/>
</dbReference>
<keyword evidence="6" id="KW-1185">Reference proteome</keyword>
<dbReference type="GO" id="GO:0016887">
    <property type="term" value="F:ATP hydrolysis activity"/>
    <property type="evidence" value="ECO:0007669"/>
    <property type="project" value="InterPro"/>
</dbReference>
<dbReference type="GO" id="GO:1903805">
    <property type="term" value="P:L-valine import across plasma membrane"/>
    <property type="evidence" value="ECO:0007669"/>
    <property type="project" value="TreeGrafter"/>
</dbReference>
<dbReference type="RefSeq" id="WP_108025265.1">
    <property type="nucleotide sequence ID" value="NZ_QBKR01000021.1"/>
</dbReference>
<dbReference type="SMART" id="SM00382">
    <property type="entry name" value="AAA"/>
    <property type="match status" value="1"/>
</dbReference>
<dbReference type="InterPro" id="IPR051120">
    <property type="entry name" value="ABC_AA/LPS_Transport"/>
</dbReference>
<dbReference type="PANTHER" id="PTHR45772:SF7">
    <property type="entry name" value="AMINO ACID ABC TRANSPORTER ATP-BINDING PROTEIN"/>
    <property type="match status" value="1"/>
</dbReference>
<dbReference type="FunFam" id="3.40.50.300:FF:000421">
    <property type="entry name" value="Branched-chain amino acid ABC transporter ATP-binding protein"/>
    <property type="match status" value="1"/>
</dbReference>
<evidence type="ECO:0000259" key="4">
    <source>
        <dbReference type="PROSITE" id="PS50893"/>
    </source>
</evidence>
<evidence type="ECO:0000256" key="1">
    <source>
        <dbReference type="ARBA" id="ARBA00022448"/>
    </source>
</evidence>
<dbReference type="InterPro" id="IPR003439">
    <property type="entry name" value="ABC_transporter-like_ATP-bd"/>
</dbReference>
<dbReference type="GO" id="GO:0005524">
    <property type="term" value="F:ATP binding"/>
    <property type="evidence" value="ECO:0007669"/>
    <property type="project" value="UniProtKB-KW"/>
</dbReference>
<evidence type="ECO:0000313" key="5">
    <source>
        <dbReference type="EMBL" id="PTX55153.1"/>
    </source>
</evidence>
<evidence type="ECO:0000256" key="2">
    <source>
        <dbReference type="ARBA" id="ARBA00022741"/>
    </source>
</evidence>
<accession>A0A2T6BGF7</accession>
<dbReference type="InterPro" id="IPR032823">
    <property type="entry name" value="BCA_ABC_TP_C"/>
</dbReference>
<name>A0A2T6BGF7_9BACL</name>
<dbReference type="Pfam" id="PF12399">
    <property type="entry name" value="BCA_ABC_TP_C"/>
    <property type="match status" value="1"/>
</dbReference>
<dbReference type="SUPFAM" id="SSF52540">
    <property type="entry name" value="P-loop containing nucleoside triphosphate hydrolases"/>
    <property type="match status" value="1"/>
</dbReference>
<dbReference type="GO" id="GO:0015808">
    <property type="term" value="P:L-alanine transport"/>
    <property type="evidence" value="ECO:0007669"/>
    <property type="project" value="TreeGrafter"/>
</dbReference>
<dbReference type="GO" id="GO:0005886">
    <property type="term" value="C:plasma membrane"/>
    <property type="evidence" value="ECO:0007669"/>
    <property type="project" value="TreeGrafter"/>
</dbReference>
<dbReference type="CDD" id="cd03219">
    <property type="entry name" value="ABC_Mj1267_LivG_branched"/>
    <property type="match status" value="1"/>
</dbReference>
<dbReference type="GO" id="GO:0042941">
    <property type="term" value="P:D-alanine transmembrane transport"/>
    <property type="evidence" value="ECO:0007669"/>
    <property type="project" value="TreeGrafter"/>
</dbReference>
<dbReference type="GO" id="GO:0005304">
    <property type="term" value="F:L-valine transmembrane transporter activity"/>
    <property type="evidence" value="ECO:0007669"/>
    <property type="project" value="TreeGrafter"/>
</dbReference>
<dbReference type="InterPro" id="IPR003593">
    <property type="entry name" value="AAA+_ATPase"/>
</dbReference>
<dbReference type="PROSITE" id="PS50893">
    <property type="entry name" value="ABC_TRANSPORTER_2"/>
    <property type="match status" value="1"/>
</dbReference>
<dbReference type="Pfam" id="PF00005">
    <property type="entry name" value="ABC_tran"/>
    <property type="match status" value="1"/>
</dbReference>
<evidence type="ECO:0000313" key="6">
    <source>
        <dbReference type="Proteomes" id="UP000244240"/>
    </source>
</evidence>
<protein>
    <submittedName>
        <fullName evidence="5">Amino acid/amide ABC transporter ATP-binding protein 1 (HAAT family)</fullName>
    </submittedName>
</protein>
<sequence>MFLKVEQLTKRFGGLTANHNNDLEVHKGHIHAIIGPNGAGKTTFFNLISGFQPPTSGTITFKGTDITGMPPNKIAERGIARTFQTTHLFEKATVLDNVMIGNRLRTQSGFWDAIFRTRRERREEKESLNKAYKVLEFVGLPHLADEPIAGITQEQKKRVAFALALATEPELVLLDEPAAGVNSGETDGLAALIKKMTKRGLTVCLIEHKMAMIMSLADRITVLNQGERIAEGTPKEIQNHPAVIEAYLGGGQPESSRTETV</sequence>
<proteinExistence type="predicted"/>
<dbReference type="OrthoDB" id="9805514at2"/>
<dbReference type="AlphaFoldDB" id="A0A2T6BGF7"/>